<reference evidence="4 5" key="1">
    <citation type="submission" date="2015-10" db="EMBL/GenBank/DDBJ databases">
        <title>Resequencing of Lactobacillus plantarum WJL strain genome.</title>
        <authorList>
            <person name="Martino M.E."/>
        </authorList>
    </citation>
    <scope>NUCLEOTIDE SEQUENCE [LARGE SCALE GENOMIC DNA]</scope>
    <source>
        <strain evidence="4 5">WJL</strain>
    </source>
</reference>
<keyword evidence="1" id="KW-0812">Transmembrane</keyword>
<name>A0A837P7W9_LACPN</name>
<evidence type="ECO:0000256" key="1">
    <source>
        <dbReference type="SAM" id="Phobius"/>
    </source>
</evidence>
<dbReference type="Pfam" id="PF11797">
    <property type="entry name" value="WxLIP_HBD"/>
    <property type="match status" value="1"/>
</dbReference>
<sequence length="353" mass="40109">MKSMSCKQVSSFKCGGLIIRMSLMFFIIMLGFFLQTAKAWADTGAEFSVTINKNSYQADNSKPYFYLKIPPKTATMLSLNIINQSNRVNNYTVTANRALTNSNMLIDYSPMKAVAGSHLSKDLDFNNFISPKKLSVQVKAHSSKTIKLNLKMPAKRFEGIILGGIYVRKNITQKIKNGYTNRFNYVTPILLKQNNNKVVPSLKLRKVSFATQNLTSTVNVNLSNVNKAYVDDLKTHAKIYRQSKKDKVIIDDKQINRSVAPNSDFVYQVPVSGQSLKPGTYVLDFKVTSTKEAKEWHWIRTFKVSPENAQKAATVSYKRMGVPNWIWTLLGLLLLILLILVYLLLKKRRKDKD</sequence>
<comment type="caution">
    <text evidence="4">The sequence shown here is derived from an EMBL/GenBank/DDBJ whole genome shotgun (WGS) entry which is preliminary data.</text>
</comment>
<dbReference type="EMBL" id="LKLZ01000003">
    <property type="protein sequence ID" value="KPN43234.1"/>
    <property type="molecule type" value="Genomic_DNA"/>
</dbReference>
<dbReference type="InterPro" id="IPR021759">
    <property type="entry name" value="WxLIP_HBD"/>
</dbReference>
<organism evidence="4 5">
    <name type="scientific">Lactiplantibacillus plantarum WJL</name>
    <dbReference type="NCBI Taxonomy" id="1350466"/>
    <lineage>
        <taxon>Bacteria</taxon>
        <taxon>Bacillati</taxon>
        <taxon>Bacillota</taxon>
        <taxon>Bacilli</taxon>
        <taxon>Lactobacillales</taxon>
        <taxon>Lactobacillaceae</taxon>
        <taxon>Lactiplantibacillus</taxon>
    </lineage>
</organism>
<feature type="domain" description="WxL Interacting Protein host binding" evidence="3">
    <location>
        <begin position="180"/>
        <end position="312"/>
    </location>
</feature>
<dbReference type="AlphaFoldDB" id="A0A837P7W9"/>
<keyword evidence="1" id="KW-1133">Transmembrane helix</keyword>
<dbReference type="InterPro" id="IPR010317">
    <property type="entry name" value="WxLIP_PGBD"/>
</dbReference>
<dbReference type="Proteomes" id="UP000050511">
    <property type="component" value="Unassembled WGS sequence"/>
</dbReference>
<evidence type="ECO:0000313" key="4">
    <source>
        <dbReference type="EMBL" id="KPN43234.1"/>
    </source>
</evidence>
<keyword evidence="1" id="KW-0472">Membrane</keyword>
<feature type="transmembrane region" description="Helical" evidence="1">
    <location>
        <begin position="325"/>
        <end position="345"/>
    </location>
</feature>
<dbReference type="Pfam" id="PF06030">
    <property type="entry name" value="WxLIP_PGBD"/>
    <property type="match status" value="1"/>
</dbReference>
<accession>A0A837P7W9</accession>
<feature type="domain" description="WxL Interacting Protein peptidoglycan binding" evidence="2">
    <location>
        <begin position="47"/>
        <end position="168"/>
    </location>
</feature>
<gene>
    <name evidence="4" type="ORF">WJL_0307</name>
</gene>
<protein>
    <submittedName>
        <fullName evidence="4">Cell surface protein</fullName>
    </submittedName>
</protein>
<evidence type="ECO:0000259" key="3">
    <source>
        <dbReference type="Pfam" id="PF11797"/>
    </source>
</evidence>
<proteinExistence type="predicted"/>
<evidence type="ECO:0000259" key="2">
    <source>
        <dbReference type="Pfam" id="PF06030"/>
    </source>
</evidence>
<evidence type="ECO:0000313" key="5">
    <source>
        <dbReference type="Proteomes" id="UP000050511"/>
    </source>
</evidence>